<dbReference type="GO" id="GO:0003677">
    <property type="term" value="F:DNA binding"/>
    <property type="evidence" value="ECO:0007669"/>
    <property type="project" value="InterPro"/>
</dbReference>
<dbReference type="Proteomes" id="UP000184510">
    <property type="component" value="Unassembled WGS sequence"/>
</dbReference>
<gene>
    <name evidence="4" type="ORF">SAMN02745181_2457</name>
</gene>
<proteinExistence type="predicted"/>
<accession>A0A1M6LPG9</accession>
<name>A0A1M6LPG9_9BACT</name>
<dbReference type="InterPro" id="IPR014538">
    <property type="entry name" value="UCP028063_topo_Znf"/>
</dbReference>
<dbReference type="Pfam" id="PF10881">
    <property type="entry name" value="DUF2726"/>
    <property type="match status" value="1"/>
</dbReference>
<feature type="domain" description="DUF2726" evidence="3">
    <location>
        <begin position="40"/>
        <end position="156"/>
    </location>
</feature>
<evidence type="ECO:0000256" key="1">
    <source>
        <dbReference type="SAM" id="MobiDB-lite"/>
    </source>
</evidence>
<reference evidence="4 5" key="1">
    <citation type="submission" date="2016-11" db="EMBL/GenBank/DDBJ databases">
        <authorList>
            <person name="Jaros S."/>
            <person name="Januszkiewicz K."/>
            <person name="Wedrychowicz H."/>
        </authorList>
    </citation>
    <scope>NUCLEOTIDE SEQUENCE [LARGE SCALE GENOMIC DNA]</scope>
    <source>
        <strain evidence="4 5">DSM 18772</strain>
    </source>
</reference>
<keyword evidence="5" id="KW-1185">Reference proteome</keyword>
<keyword evidence="4" id="KW-0413">Isomerase</keyword>
<dbReference type="STRING" id="1123071.SAMN02745181_2457"/>
<dbReference type="PIRSF" id="PIRSF028063">
    <property type="entry name" value="UCP028063"/>
    <property type="match status" value="1"/>
</dbReference>
<organism evidence="4 5">
    <name type="scientific">Rubritalea squalenifaciens DSM 18772</name>
    <dbReference type="NCBI Taxonomy" id="1123071"/>
    <lineage>
        <taxon>Bacteria</taxon>
        <taxon>Pseudomonadati</taxon>
        <taxon>Verrucomicrobiota</taxon>
        <taxon>Verrucomicrobiia</taxon>
        <taxon>Verrucomicrobiales</taxon>
        <taxon>Rubritaleaceae</taxon>
        <taxon>Rubritalea</taxon>
    </lineage>
</organism>
<dbReference type="GO" id="GO:0005694">
    <property type="term" value="C:chromosome"/>
    <property type="evidence" value="ECO:0007669"/>
    <property type="project" value="InterPro"/>
</dbReference>
<dbReference type="InterPro" id="IPR013498">
    <property type="entry name" value="Topo_IA_Znf"/>
</dbReference>
<evidence type="ECO:0000259" key="2">
    <source>
        <dbReference type="Pfam" id="PF01396"/>
    </source>
</evidence>
<dbReference type="RefSeq" id="WP_143184326.1">
    <property type="nucleotide sequence ID" value="NZ_FQYR01000004.1"/>
</dbReference>
<feature type="region of interest" description="Disordered" evidence="1">
    <location>
        <begin position="162"/>
        <end position="182"/>
    </location>
</feature>
<protein>
    <submittedName>
        <fullName evidence="4">Topoisomerase DNA binding C4 zinc finger</fullName>
    </submittedName>
</protein>
<dbReference type="OrthoDB" id="9813328at2"/>
<evidence type="ECO:0000259" key="3">
    <source>
        <dbReference type="Pfam" id="PF10881"/>
    </source>
</evidence>
<dbReference type="Pfam" id="PF01396">
    <property type="entry name" value="Zn_ribbon_Top1"/>
    <property type="match status" value="1"/>
</dbReference>
<dbReference type="AlphaFoldDB" id="A0A1M6LPG9"/>
<dbReference type="InterPro" id="IPR024402">
    <property type="entry name" value="DUF2726"/>
</dbReference>
<dbReference type="GO" id="GO:0006265">
    <property type="term" value="P:DNA topological change"/>
    <property type="evidence" value="ECO:0007669"/>
    <property type="project" value="InterPro"/>
</dbReference>
<sequence>MPANENKSGCLGILLAPFLGRKAVDASAQEELPYARRDDFLSHAEISFFHVVRNTLSPDHHLLTKVNLADLFFVRQPHINLSARGKISQKHIDFVICDTATMNPLVAIELDDASHQKPDRQARDTFVDQVFVTAGLPLIRIPAARAYNPEQIRLQLAPHLSMDPQAESSPPSPLGTTDSTPINEEAYAEGNQADAETAPACERCGSPMLERMAKRGPNSGQTFWGCSAYPKCRHTLTR</sequence>
<feature type="domain" description="DNA topoisomerase type IA zn finger" evidence="2">
    <location>
        <begin position="201"/>
        <end position="236"/>
    </location>
</feature>
<evidence type="ECO:0000313" key="4">
    <source>
        <dbReference type="EMBL" id="SHJ72972.1"/>
    </source>
</evidence>
<dbReference type="InParanoid" id="A0A1M6LPG9"/>
<dbReference type="Gene3D" id="3.30.65.10">
    <property type="entry name" value="Bacterial Topoisomerase I, domain 1"/>
    <property type="match status" value="1"/>
</dbReference>
<evidence type="ECO:0000313" key="5">
    <source>
        <dbReference type="Proteomes" id="UP000184510"/>
    </source>
</evidence>
<dbReference type="EMBL" id="FQYR01000004">
    <property type="protein sequence ID" value="SHJ72972.1"/>
    <property type="molecule type" value="Genomic_DNA"/>
</dbReference>
<dbReference type="SUPFAM" id="SSF57783">
    <property type="entry name" value="Zinc beta-ribbon"/>
    <property type="match status" value="1"/>
</dbReference>
<feature type="compositionally biased region" description="Polar residues" evidence="1">
    <location>
        <begin position="166"/>
        <end position="182"/>
    </location>
</feature>
<dbReference type="GO" id="GO:0003916">
    <property type="term" value="F:DNA topoisomerase activity"/>
    <property type="evidence" value="ECO:0007669"/>
    <property type="project" value="InterPro"/>
</dbReference>